<evidence type="ECO:0000313" key="4">
    <source>
        <dbReference type="Proteomes" id="UP000192441"/>
    </source>
</evidence>
<dbReference type="RefSeq" id="WP_232080127.1">
    <property type="nucleotide sequence ID" value="NZ_AP022606.1"/>
</dbReference>
<evidence type="ECO:0000256" key="1">
    <source>
        <dbReference type="SAM" id="Phobius"/>
    </source>
</evidence>
<dbReference type="EMBL" id="AP022606">
    <property type="protein sequence ID" value="BBZ10843.1"/>
    <property type="molecule type" value="Genomic_DNA"/>
</dbReference>
<dbReference type="EMBL" id="MVHM01000026">
    <property type="protein sequence ID" value="ORA32013.1"/>
    <property type="molecule type" value="Genomic_DNA"/>
</dbReference>
<dbReference type="Proteomes" id="UP000192441">
    <property type="component" value="Unassembled WGS sequence"/>
</dbReference>
<keyword evidence="1" id="KW-1133">Transmembrane helix</keyword>
<keyword evidence="1" id="KW-0472">Membrane</keyword>
<proteinExistence type="predicted"/>
<organism evidence="3 4">
    <name type="scientific">Mycobacterium branderi</name>
    <dbReference type="NCBI Taxonomy" id="43348"/>
    <lineage>
        <taxon>Bacteria</taxon>
        <taxon>Bacillati</taxon>
        <taxon>Actinomycetota</taxon>
        <taxon>Actinomycetes</taxon>
        <taxon>Mycobacteriales</taxon>
        <taxon>Mycobacteriaceae</taxon>
        <taxon>Mycobacterium</taxon>
    </lineage>
</organism>
<evidence type="ECO:0000313" key="2">
    <source>
        <dbReference type="EMBL" id="BBZ10843.1"/>
    </source>
</evidence>
<dbReference type="Proteomes" id="UP000467379">
    <property type="component" value="Chromosome"/>
</dbReference>
<sequence length="118" mass="12853">MQHLKHSHFVAGVVAVLLIAVGLLALWWPVYLDQFDHYGIQITCGRGFSANLTQAADAGGDDIAGKCGTALLIRRAWAIPTAVIGWVIITIVLAIWVHTPPGPHEESTRFWELRGDAT</sequence>
<feature type="transmembrane region" description="Helical" evidence="1">
    <location>
        <begin position="77"/>
        <end position="97"/>
    </location>
</feature>
<gene>
    <name evidence="3" type="ORF">BST20_25605</name>
    <name evidence="2" type="ORF">MBRA_10380</name>
</gene>
<keyword evidence="1" id="KW-0812">Transmembrane</keyword>
<reference evidence="3 4" key="1">
    <citation type="submission" date="2016-12" db="EMBL/GenBank/DDBJ databases">
        <title>The new phylogeny of genus Mycobacterium.</title>
        <authorList>
            <person name="Tortoli E."/>
            <person name="Trovato A."/>
            <person name="Cirillo D.M."/>
        </authorList>
    </citation>
    <scope>NUCLEOTIDE SEQUENCE [LARGE SCALE GENOMIC DNA]</scope>
    <source>
        <strain evidence="3 4">DSM 44624</strain>
    </source>
</reference>
<keyword evidence="5" id="KW-1185">Reference proteome</keyword>
<name>A0A7I7W349_9MYCO</name>
<protein>
    <recommendedName>
        <fullName evidence="6">Transmembrane protein</fullName>
    </recommendedName>
</protein>
<evidence type="ECO:0000313" key="5">
    <source>
        <dbReference type="Proteomes" id="UP000467379"/>
    </source>
</evidence>
<evidence type="ECO:0008006" key="6">
    <source>
        <dbReference type="Google" id="ProtNLM"/>
    </source>
</evidence>
<accession>A0A7I7W349</accession>
<dbReference type="AlphaFoldDB" id="A0A7I7W349"/>
<feature type="transmembrane region" description="Helical" evidence="1">
    <location>
        <begin position="9"/>
        <end position="28"/>
    </location>
</feature>
<reference evidence="2" key="3">
    <citation type="submission" date="2020-02" db="EMBL/GenBank/DDBJ databases">
        <authorList>
            <person name="Matsumoto Y."/>
            <person name="Kinjo T."/>
            <person name="Motooka D."/>
            <person name="Nabeya D."/>
            <person name="Jung N."/>
            <person name="Uechi K."/>
            <person name="Horii T."/>
            <person name="Iida T."/>
            <person name="Fujita J."/>
            <person name="Nakamura S."/>
        </authorList>
    </citation>
    <scope>NUCLEOTIDE SEQUENCE</scope>
    <source>
        <strain evidence="2">JCM 12687</strain>
    </source>
</reference>
<reference evidence="2 5" key="2">
    <citation type="journal article" date="2019" name="Emerg. Microbes Infect.">
        <title>Comprehensive subspecies identification of 175 nontuberculous mycobacteria species based on 7547 genomic profiles.</title>
        <authorList>
            <person name="Matsumoto Y."/>
            <person name="Kinjo T."/>
            <person name="Motooka D."/>
            <person name="Nabeya D."/>
            <person name="Jung N."/>
            <person name="Uechi K."/>
            <person name="Horii T."/>
            <person name="Iida T."/>
            <person name="Fujita J."/>
            <person name="Nakamura S."/>
        </authorList>
    </citation>
    <scope>NUCLEOTIDE SEQUENCE [LARGE SCALE GENOMIC DNA]</scope>
    <source>
        <strain evidence="2 5">JCM 12687</strain>
    </source>
</reference>
<evidence type="ECO:0000313" key="3">
    <source>
        <dbReference type="EMBL" id="ORA32013.1"/>
    </source>
</evidence>